<dbReference type="SUPFAM" id="SSF47473">
    <property type="entry name" value="EF-hand"/>
    <property type="match status" value="1"/>
</dbReference>
<evidence type="ECO:0000256" key="3">
    <source>
        <dbReference type="ARBA" id="ARBA00022448"/>
    </source>
</evidence>
<dbReference type="PRINTS" id="PR00926">
    <property type="entry name" value="MITOCARRIER"/>
</dbReference>
<dbReference type="Gene3D" id="1.50.40.10">
    <property type="entry name" value="Mitochondrial carrier domain"/>
    <property type="match status" value="1"/>
</dbReference>
<dbReference type="InterPro" id="IPR023395">
    <property type="entry name" value="MCP_dom_sf"/>
</dbReference>
<keyword evidence="6" id="KW-0677">Repeat</keyword>
<evidence type="ECO:0000256" key="13">
    <source>
        <dbReference type="ARBA" id="ARBA00038674"/>
    </source>
</evidence>
<feature type="domain" description="EF-hand" evidence="17">
    <location>
        <begin position="87"/>
        <end position="122"/>
    </location>
</feature>
<keyword evidence="3" id="KW-0813">Transport</keyword>
<dbReference type="PROSITE" id="PS50920">
    <property type="entry name" value="SOLCAR"/>
    <property type="match status" value="3"/>
</dbReference>
<evidence type="ECO:0000259" key="17">
    <source>
        <dbReference type="PROSITE" id="PS50222"/>
    </source>
</evidence>
<reference evidence="18" key="2">
    <citation type="submission" date="2025-08" db="UniProtKB">
        <authorList>
            <consortium name="Ensembl"/>
        </authorList>
    </citation>
    <scope>IDENTIFICATION</scope>
</reference>
<dbReference type="Ensembl" id="ENSSAUT00010072688.1">
    <property type="protein sequence ID" value="ENSSAUP00010069454.1"/>
    <property type="gene ID" value="ENSSAUG00010027446.1"/>
</dbReference>
<dbReference type="GO" id="GO:0005509">
    <property type="term" value="F:calcium ion binding"/>
    <property type="evidence" value="ECO:0007669"/>
    <property type="project" value="InterPro"/>
</dbReference>
<dbReference type="Pfam" id="PF00153">
    <property type="entry name" value="Mito_carr"/>
    <property type="match status" value="3"/>
</dbReference>
<accession>A0A671Z3J6</accession>
<dbReference type="PROSITE" id="PS00018">
    <property type="entry name" value="EF_HAND_1"/>
    <property type="match status" value="1"/>
</dbReference>
<dbReference type="PANTHER" id="PTHR45678:SF7">
    <property type="entry name" value="ELECTROGENIC ASPARTATE_GLUTAMATE ANTIPORTER SLC25A12, MITOCHONDRIAL"/>
    <property type="match status" value="1"/>
</dbReference>
<comment type="subunit">
    <text evidence="13">Homodimer (via N-terminus).</text>
</comment>
<evidence type="ECO:0000256" key="4">
    <source>
        <dbReference type="ARBA" id="ARBA00022692"/>
    </source>
</evidence>
<evidence type="ECO:0000256" key="14">
    <source>
        <dbReference type="ARBA" id="ARBA00047487"/>
    </source>
</evidence>
<evidence type="ECO:0000256" key="11">
    <source>
        <dbReference type="ARBA" id="ARBA00023136"/>
    </source>
</evidence>
<dbReference type="PROSITE" id="PS50222">
    <property type="entry name" value="EF_HAND_2"/>
    <property type="match status" value="1"/>
</dbReference>
<dbReference type="Gene3D" id="1.10.238.10">
    <property type="entry name" value="EF-hand"/>
    <property type="match status" value="1"/>
</dbReference>
<comment type="catalytic activity">
    <reaction evidence="15">
        <text>3-sulfino-L-alanine(out) + L-glutamate(in) + H(+)(in) = 3-sulfino-L-alanine(in) + L-glutamate(out) + H(+)(out)</text>
        <dbReference type="Rhea" id="RHEA:70967"/>
        <dbReference type="ChEBI" id="CHEBI:15378"/>
        <dbReference type="ChEBI" id="CHEBI:29985"/>
        <dbReference type="ChEBI" id="CHEBI:61085"/>
    </reaction>
</comment>
<dbReference type="GO" id="GO:0015183">
    <property type="term" value="F:L-aspartate transmembrane transporter activity"/>
    <property type="evidence" value="ECO:0007669"/>
    <property type="project" value="TreeGrafter"/>
</dbReference>
<evidence type="ECO:0000256" key="16">
    <source>
        <dbReference type="PROSITE-ProRule" id="PRU00282"/>
    </source>
</evidence>
<evidence type="ECO:0000313" key="18">
    <source>
        <dbReference type="Ensembl" id="ENSSAUP00010069454.1"/>
    </source>
</evidence>
<feature type="repeat" description="Solcar" evidence="16">
    <location>
        <begin position="411"/>
        <end position="495"/>
    </location>
</feature>
<evidence type="ECO:0000256" key="10">
    <source>
        <dbReference type="ARBA" id="ARBA00023128"/>
    </source>
</evidence>
<feature type="repeat" description="Solcar" evidence="16">
    <location>
        <begin position="311"/>
        <end position="403"/>
    </location>
</feature>
<dbReference type="InterPro" id="IPR018108">
    <property type="entry name" value="MCP_transmembrane"/>
</dbReference>
<keyword evidence="7" id="KW-0999">Mitochondrion inner membrane</keyword>
<comment type="catalytic activity">
    <reaction evidence="12">
        <text>3-sulfino-L-alanine(out) + L-aspartate(in) = 3-sulfino-L-alanine(in) + L-aspartate(out)</text>
        <dbReference type="Rhea" id="RHEA:70975"/>
        <dbReference type="ChEBI" id="CHEBI:29991"/>
        <dbReference type="ChEBI" id="CHEBI:61085"/>
    </reaction>
</comment>
<keyword evidence="10" id="KW-0496">Mitochondrion</keyword>
<keyword evidence="19" id="KW-1185">Reference proteome</keyword>
<comment type="subcellular location">
    <subcellularLocation>
        <location evidence="1">Mitochondrion inner membrane</location>
        <topology evidence="1">Multi-pass membrane protein</topology>
    </subcellularLocation>
</comment>
<dbReference type="PANTHER" id="PTHR45678">
    <property type="entry name" value="MITOCHONDRIAL 2-OXODICARBOXYLATE CARRIER 1-RELATED"/>
    <property type="match status" value="1"/>
</dbReference>
<keyword evidence="9" id="KW-1133">Transmembrane helix</keyword>
<organism evidence="18 19">
    <name type="scientific">Sparus aurata</name>
    <name type="common">Gilthead sea bream</name>
    <dbReference type="NCBI Taxonomy" id="8175"/>
    <lineage>
        <taxon>Eukaryota</taxon>
        <taxon>Metazoa</taxon>
        <taxon>Chordata</taxon>
        <taxon>Craniata</taxon>
        <taxon>Vertebrata</taxon>
        <taxon>Euteleostomi</taxon>
        <taxon>Actinopterygii</taxon>
        <taxon>Neopterygii</taxon>
        <taxon>Teleostei</taxon>
        <taxon>Neoteleostei</taxon>
        <taxon>Acanthomorphata</taxon>
        <taxon>Eupercaria</taxon>
        <taxon>Spariformes</taxon>
        <taxon>Sparidae</taxon>
        <taxon>Sparus</taxon>
    </lineage>
</organism>
<comment type="catalytic activity">
    <reaction evidence="14">
        <text>L-aspartate(in) + L-glutamate(out) + H(+)(out) = L-aspartate(out) + L-glutamate(in) + H(+)(in)</text>
        <dbReference type="Rhea" id="RHEA:70783"/>
        <dbReference type="ChEBI" id="CHEBI:15378"/>
        <dbReference type="ChEBI" id="CHEBI:29985"/>
        <dbReference type="ChEBI" id="CHEBI:29991"/>
    </reaction>
</comment>
<reference evidence="18" key="1">
    <citation type="submission" date="2021-04" db="EMBL/GenBank/DDBJ databases">
        <authorList>
            <consortium name="Wellcome Sanger Institute Data Sharing"/>
        </authorList>
    </citation>
    <scope>NUCLEOTIDE SEQUENCE [LARGE SCALE GENOMIC DNA]</scope>
</reference>
<evidence type="ECO:0000256" key="5">
    <source>
        <dbReference type="ARBA" id="ARBA00022723"/>
    </source>
</evidence>
<dbReference type="GO" id="GO:0005743">
    <property type="term" value="C:mitochondrial inner membrane"/>
    <property type="evidence" value="ECO:0007669"/>
    <property type="project" value="UniProtKB-SubCell"/>
</dbReference>
<evidence type="ECO:0000256" key="2">
    <source>
        <dbReference type="ARBA" id="ARBA00006375"/>
    </source>
</evidence>
<keyword evidence="8" id="KW-0106">Calcium</keyword>
<dbReference type="InterPro" id="IPR011992">
    <property type="entry name" value="EF-hand-dom_pair"/>
</dbReference>
<dbReference type="InterPro" id="IPR051028">
    <property type="entry name" value="Mito_Solute_Carrier"/>
</dbReference>
<evidence type="ECO:0000256" key="8">
    <source>
        <dbReference type="ARBA" id="ARBA00022837"/>
    </source>
</evidence>
<dbReference type="FunFam" id="1.50.40.10:FF:000004">
    <property type="entry name" value="Calcium-binding mitochondrial carrier protein Aralar1"/>
    <property type="match status" value="1"/>
</dbReference>
<dbReference type="SMART" id="SM00054">
    <property type="entry name" value="EFh"/>
    <property type="match status" value="2"/>
</dbReference>
<keyword evidence="4 16" id="KW-0812">Transmembrane</keyword>
<keyword evidence="5" id="KW-0479">Metal-binding</keyword>
<dbReference type="InterPro" id="IPR002048">
    <property type="entry name" value="EF_hand_dom"/>
</dbReference>
<feature type="repeat" description="Solcar" evidence="16">
    <location>
        <begin position="503"/>
        <end position="591"/>
    </location>
</feature>
<dbReference type="AlphaFoldDB" id="A0A671Z3J6"/>
<sequence>MVDRTVVFVDVCYIICCCLSPQYASVSDKDGERFMTPQDFVQRYLGLHTQIHHNPKTVQLIAAVADTTKDGLISFQEFFAFESVLCAPDALFIVAFQLFDKTGTGAISFENVRDIFSQTTVHHHIPFNWDCEFIRLHFGHDGKKDLSYLEFTQFLQVLYLCIKLRKSRSTSFSNDNFGRISTRRPLPFLFQAAGGSTSHMVSFSYFNAFNSLLNNMELIRKIYSTLAGTRKDTLVTKEEFVHAANKFGQITPMEIDILYQLSGLHSPSGRLNLSDIDRIAPLEEGCLPHHLAETQKQTHGDPSRSVLLQVAESAYRFTLGSIAGATGATAVYPIDLVKTRMQNQRSTGSFVGELMYKNSFDCAKKVLRYEGFFGFYRGLVPQLIGVAPEKAIKLTMNDFVRDKFTDKDDNIPFLAEVLAGGCAGGSQVIFTNPLEIVKIRLQVAGEITTGPRVSALSVVRDLGFFGLYKGAKACFLRDIPFSAIYFPAYAHLKSQFADEQGRLGALQLLTAGAIAGIPAASLVTPADVIKTRLQVAARAGQTSYTGVIDCFRKIMREEGFRALWKGAGARMCRSSPQFGVTLVTYELLQRWFYVDFGGHRPTGSEPTPKSRISELPPINSDHLGGYRLAAATFAGVENKFGLHLPKFKSSGVVSIHHPEPVTATPPQA</sequence>
<evidence type="ECO:0000256" key="6">
    <source>
        <dbReference type="ARBA" id="ARBA00022737"/>
    </source>
</evidence>
<gene>
    <name evidence="18" type="primary">SLC25A12</name>
    <name evidence="18" type="synonym">LOC115572475</name>
</gene>
<dbReference type="GO" id="GO:0005313">
    <property type="term" value="F:L-glutamate transmembrane transporter activity"/>
    <property type="evidence" value="ECO:0007669"/>
    <property type="project" value="TreeGrafter"/>
</dbReference>
<evidence type="ECO:0000256" key="12">
    <source>
        <dbReference type="ARBA" id="ARBA00037019"/>
    </source>
</evidence>
<comment type="similarity">
    <text evidence="2">Belongs to the mitochondrial carrier (TC 2.A.29) family.</text>
</comment>
<protein>
    <submittedName>
        <fullName evidence="18">Solute carrier family 25 member 12</fullName>
    </submittedName>
</protein>
<dbReference type="FunFam" id="1.10.238.10:FF:000306">
    <property type="entry name" value="Solute carrier family 25 member 12"/>
    <property type="match status" value="1"/>
</dbReference>
<proteinExistence type="inferred from homology"/>
<evidence type="ECO:0000313" key="19">
    <source>
        <dbReference type="Proteomes" id="UP000472265"/>
    </source>
</evidence>
<dbReference type="GO" id="GO:0043490">
    <property type="term" value="P:malate-aspartate shuttle"/>
    <property type="evidence" value="ECO:0007669"/>
    <property type="project" value="TreeGrafter"/>
</dbReference>
<keyword evidence="11 16" id="KW-0472">Membrane</keyword>
<dbReference type="InterPro" id="IPR018247">
    <property type="entry name" value="EF_Hand_1_Ca_BS"/>
</dbReference>
<reference evidence="18" key="3">
    <citation type="submission" date="2025-09" db="UniProtKB">
        <authorList>
            <consortium name="Ensembl"/>
        </authorList>
    </citation>
    <scope>IDENTIFICATION</scope>
</reference>
<name>A0A671Z3J6_SPAAU</name>
<evidence type="ECO:0000256" key="7">
    <source>
        <dbReference type="ARBA" id="ARBA00022792"/>
    </source>
</evidence>
<dbReference type="InterPro" id="IPR002067">
    <property type="entry name" value="MCP"/>
</dbReference>
<dbReference type="SUPFAM" id="SSF103506">
    <property type="entry name" value="Mitochondrial carrier"/>
    <property type="match status" value="1"/>
</dbReference>
<evidence type="ECO:0000256" key="9">
    <source>
        <dbReference type="ARBA" id="ARBA00022989"/>
    </source>
</evidence>
<dbReference type="Proteomes" id="UP000472265">
    <property type="component" value="Chromosome 21"/>
</dbReference>
<evidence type="ECO:0000256" key="15">
    <source>
        <dbReference type="ARBA" id="ARBA00048652"/>
    </source>
</evidence>
<dbReference type="GeneTree" id="ENSGT00940000155963"/>
<evidence type="ECO:0000256" key="1">
    <source>
        <dbReference type="ARBA" id="ARBA00004448"/>
    </source>
</evidence>